<protein>
    <submittedName>
        <fullName evidence="7">TetR/AcrR family transcriptional regulator</fullName>
    </submittedName>
</protein>
<dbReference type="InterPro" id="IPR009057">
    <property type="entry name" value="Homeodomain-like_sf"/>
</dbReference>
<feature type="DNA-binding region" description="H-T-H motif" evidence="4">
    <location>
        <begin position="45"/>
        <end position="64"/>
    </location>
</feature>
<dbReference type="EMBL" id="CP074133">
    <property type="protein sequence ID" value="QUX22737.1"/>
    <property type="molecule type" value="Genomic_DNA"/>
</dbReference>
<name>A0ABX8BL44_9ACTN</name>
<feature type="compositionally biased region" description="Basic and acidic residues" evidence="5">
    <location>
        <begin position="9"/>
        <end position="19"/>
    </location>
</feature>
<dbReference type="Gene3D" id="1.10.10.60">
    <property type="entry name" value="Homeodomain-like"/>
    <property type="match status" value="1"/>
</dbReference>
<dbReference type="Pfam" id="PF00440">
    <property type="entry name" value="TetR_N"/>
    <property type="match status" value="1"/>
</dbReference>
<dbReference type="InterPro" id="IPR050109">
    <property type="entry name" value="HTH-type_TetR-like_transc_reg"/>
</dbReference>
<evidence type="ECO:0000313" key="7">
    <source>
        <dbReference type="EMBL" id="QUX22737.1"/>
    </source>
</evidence>
<dbReference type="Proteomes" id="UP000676079">
    <property type="component" value="Chromosome"/>
</dbReference>
<dbReference type="InterPro" id="IPR011075">
    <property type="entry name" value="TetR_C"/>
</dbReference>
<dbReference type="PANTHER" id="PTHR30055">
    <property type="entry name" value="HTH-TYPE TRANSCRIPTIONAL REGULATOR RUTR"/>
    <property type="match status" value="1"/>
</dbReference>
<organism evidence="7 8">
    <name type="scientific">Nocardiopsis changdeensis</name>
    <dbReference type="NCBI Taxonomy" id="2831969"/>
    <lineage>
        <taxon>Bacteria</taxon>
        <taxon>Bacillati</taxon>
        <taxon>Actinomycetota</taxon>
        <taxon>Actinomycetes</taxon>
        <taxon>Streptosporangiales</taxon>
        <taxon>Nocardiopsidaceae</taxon>
        <taxon>Nocardiopsis</taxon>
    </lineage>
</organism>
<evidence type="ECO:0000256" key="2">
    <source>
        <dbReference type="ARBA" id="ARBA00023125"/>
    </source>
</evidence>
<dbReference type="PRINTS" id="PR00455">
    <property type="entry name" value="HTHTETR"/>
</dbReference>
<gene>
    <name evidence="7" type="ORF">KGD84_31415</name>
</gene>
<evidence type="ECO:0000256" key="4">
    <source>
        <dbReference type="PROSITE-ProRule" id="PRU00335"/>
    </source>
</evidence>
<proteinExistence type="predicted"/>
<evidence type="ECO:0000256" key="5">
    <source>
        <dbReference type="SAM" id="MobiDB-lite"/>
    </source>
</evidence>
<dbReference type="InterPro" id="IPR001647">
    <property type="entry name" value="HTH_TetR"/>
</dbReference>
<evidence type="ECO:0000259" key="6">
    <source>
        <dbReference type="PROSITE" id="PS50977"/>
    </source>
</evidence>
<evidence type="ECO:0000313" key="8">
    <source>
        <dbReference type="Proteomes" id="UP000676079"/>
    </source>
</evidence>
<dbReference type="SUPFAM" id="SSF46689">
    <property type="entry name" value="Homeodomain-like"/>
    <property type="match status" value="1"/>
</dbReference>
<dbReference type="PROSITE" id="PS50977">
    <property type="entry name" value="HTH_TETR_2"/>
    <property type="match status" value="1"/>
</dbReference>
<dbReference type="InterPro" id="IPR036271">
    <property type="entry name" value="Tet_transcr_reg_TetR-rel_C_sf"/>
</dbReference>
<dbReference type="RefSeq" id="WP_220563953.1">
    <property type="nucleotide sequence ID" value="NZ_CP074133.1"/>
</dbReference>
<keyword evidence="2 4" id="KW-0238">DNA-binding</keyword>
<dbReference type="Gene3D" id="1.10.357.10">
    <property type="entry name" value="Tetracycline Repressor, domain 2"/>
    <property type="match status" value="1"/>
</dbReference>
<sequence>MAQTSTPEEPARPAPDPRRRSERARKAILAAAGELLGEVGYARLTMEAIAARARVGKQTIYRWWPTKAAVVFDVFTELTGGTAGEPLPDTGDLDADLRTVLHAIVDEYADPLMDRVNRAFIAEMQTDPELARSVADRLLLPNVRAFQDRLLAAREAGQLDAGTDPALAVDLLLAPVQQRWLMRSGELTHPYVDALVDTVLRALGPRG</sequence>
<feature type="domain" description="HTH tetR-type" evidence="6">
    <location>
        <begin position="22"/>
        <end position="82"/>
    </location>
</feature>
<keyword evidence="3" id="KW-0804">Transcription</keyword>
<dbReference type="SUPFAM" id="SSF48498">
    <property type="entry name" value="Tetracyclin repressor-like, C-terminal domain"/>
    <property type="match status" value="1"/>
</dbReference>
<dbReference type="PANTHER" id="PTHR30055:SF148">
    <property type="entry name" value="TETR-FAMILY TRANSCRIPTIONAL REGULATOR"/>
    <property type="match status" value="1"/>
</dbReference>
<reference evidence="7 8" key="1">
    <citation type="submission" date="2021-05" db="EMBL/GenBank/DDBJ databases">
        <title>Direct Submission.</title>
        <authorList>
            <person name="Li K."/>
            <person name="Gao J."/>
        </authorList>
    </citation>
    <scope>NUCLEOTIDE SEQUENCE [LARGE SCALE GENOMIC DNA]</scope>
    <source>
        <strain evidence="7 8">Mg02</strain>
    </source>
</reference>
<accession>A0ABX8BL44</accession>
<keyword evidence="1" id="KW-0805">Transcription regulation</keyword>
<evidence type="ECO:0000256" key="1">
    <source>
        <dbReference type="ARBA" id="ARBA00023015"/>
    </source>
</evidence>
<keyword evidence="8" id="KW-1185">Reference proteome</keyword>
<evidence type="ECO:0000256" key="3">
    <source>
        <dbReference type="ARBA" id="ARBA00023163"/>
    </source>
</evidence>
<dbReference type="Pfam" id="PF16859">
    <property type="entry name" value="TetR_C_11"/>
    <property type="match status" value="1"/>
</dbReference>
<feature type="region of interest" description="Disordered" evidence="5">
    <location>
        <begin position="1"/>
        <end position="22"/>
    </location>
</feature>